<dbReference type="EMBL" id="LAZR01000112">
    <property type="protein sequence ID" value="KKN90266.1"/>
    <property type="molecule type" value="Genomic_DNA"/>
</dbReference>
<feature type="transmembrane region" description="Helical" evidence="2">
    <location>
        <begin position="22"/>
        <end position="42"/>
    </location>
</feature>
<accession>A0A0F9WV82</accession>
<feature type="region of interest" description="Disordered" evidence="1">
    <location>
        <begin position="1086"/>
        <end position="1118"/>
    </location>
</feature>
<reference evidence="3" key="1">
    <citation type="journal article" date="2015" name="Nature">
        <title>Complex archaea that bridge the gap between prokaryotes and eukaryotes.</title>
        <authorList>
            <person name="Spang A."/>
            <person name="Saw J.H."/>
            <person name="Jorgensen S.L."/>
            <person name="Zaremba-Niedzwiedzka K."/>
            <person name="Martijn J."/>
            <person name="Lind A.E."/>
            <person name="van Eijk R."/>
            <person name="Schleper C."/>
            <person name="Guy L."/>
            <person name="Ettema T.J."/>
        </authorList>
    </citation>
    <scope>NUCLEOTIDE SEQUENCE</scope>
</reference>
<gene>
    <name evidence="3" type="ORF">LCGC14_0231000</name>
</gene>
<organism evidence="3">
    <name type="scientific">marine sediment metagenome</name>
    <dbReference type="NCBI Taxonomy" id="412755"/>
    <lineage>
        <taxon>unclassified sequences</taxon>
        <taxon>metagenomes</taxon>
        <taxon>ecological metagenomes</taxon>
    </lineage>
</organism>
<keyword evidence="2" id="KW-1133">Transmembrane helix</keyword>
<evidence type="ECO:0008006" key="4">
    <source>
        <dbReference type="Google" id="ProtNLM"/>
    </source>
</evidence>
<keyword evidence="2" id="KW-0812">Transmembrane</keyword>
<dbReference type="GO" id="GO:0005886">
    <property type="term" value="C:plasma membrane"/>
    <property type="evidence" value="ECO:0007669"/>
    <property type="project" value="TreeGrafter"/>
</dbReference>
<feature type="compositionally biased region" description="Polar residues" evidence="1">
    <location>
        <begin position="1088"/>
        <end position="1097"/>
    </location>
</feature>
<dbReference type="InterPro" id="IPR052894">
    <property type="entry name" value="AsmA-related"/>
</dbReference>
<dbReference type="AlphaFoldDB" id="A0A0F9WV82"/>
<sequence>MPNANPAPRTPKRKRLWQATKWSLLVITLIVAAIAGTAIYLIRSPIVVPEWLETRIEERFAQDMPRARIGFGEMVLIVDKGWRPRIRLRDVNIANPDGISFAAFREVQASFSVQGLLAGEVQPQNISMSGVVANLRRDLDGRVALSASTGDAPAERRAATMPQLIGQLDAVFEAKAMRRLRSIELRALTLRYTDLQSDRMWTVDGGRMLLDRDGTRLDITAELAVLGGGADVATLSASYTSKLGDTASQFGVNFDGVSAADIAIQSPAFAWLNILRAPISGSVRSSLDEDGTFEPLNATLQIGAGVVQPSESATPIPFDGARSYFSYNPDQRLLRFDELSVESKWVSGRIEGDATLGIDASGKLGQLVAQVRLRDLIADPADLYVTPVSIEGADVDAKITFNPFHMSVGRMDILDGDTTLNLSGDLRAGTQGWQVALDAGLNTLKPERLLELWPENVKPKTRKWVAENVYAGALSDVDLAFRLQPGEAPQTYLDFDFQGAEVRFLRTMPNVTSGSGHASLSANRFVVSVDSGTITPPDATPVSVNGTSFIMPDVTVKDGPPGIVRLQAEAEITSILSLLNRPPLHAMDKANLPVDIVDAMADVSGTLSFPMKKGSDPKLTIFDINGTLADFKSDRLVKGRSLRADVLTLNASNTGLKIKGQGQLDGVRFNGEWAQPFGKPGAASSVRADIALNAQTLERFNIALPPDTVSGEGRAWFAMDLVKGKTPKFSVSSDLSGLRLSVPQIGWTKSQSQTGKLEISGLLGPVPDIDTLKINAPGLTAHGDVTLKPSGGLDRLRLHRLSVGNWLDVPVDLIGQGAGRPVQVIIKGGSLDLRRARFGKTKPSGVASPPMRVALDRLQVTDTIALTDMTGEFDVARGLDGQFSAALNGGTAVSGRVVPRNGRSAVQLTATDAGGVLRSANIAKQVHGGALSLTLVPVGSDGAFDGHAEIKDVRIKDAPTIAALVNAVSVVGLINELNGDGIYFDTVEADFRLSSNRVNLTQASATGASLGISMDGVFATDTGQVALQGVISPVYLLNGIASFLTRKGEGLLGFNYTIGGTVQSPSVSVNPLSGLLPGALRDIFRSAPRTTPSQPGTLQPAPVAPAPQKPVAERFEGR</sequence>
<dbReference type="PANTHER" id="PTHR30441">
    <property type="entry name" value="DUF748 DOMAIN-CONTAINING PROTEIN"/>
    <property type="match status" value="1"/>
</dbReference>
<evidence type="ECO:0000313" key="3">
    <source>
        <dbReference type="EMBL" id="KKN90266.1"/>
    </source>
</evidence>
<dbReference type="PANTHER" id="PTHR30441:SF8">
    <property type="entry name" value="DUF748 DOMAIN-CONTAINING PROTEIN"/>
    <property type="match status" value="1"/>
</dbReference>
<evidence type="ECO:0000256" key="1">
    <source>
        <dbReference type="SAM" id="MobiDB-lite"/>
    </source>
</evidence>
<evidence type="ECO:0000256" key="2">
    <source>
        <dbReference type="SAM" id="Phobius"/>
    </source>
</evidence>
<name>A0A0F9WV82_9ZZZZ</name>
<protein>
    <recommendedName>
        <fullName evidence="4">AsmA-like C-terminal domain-containing protein</fullName>
    </recommendedName>
</protein>
<keyword evidence="2" id="KW-0472">Membrane</keyword>
<dbReference type="GO" id="GO:0090313">
    <property type="term" value="P:regulation of protein targeting to membrane"/>
    <property type="evidence" value="ECO:0007669"/>
    <property type="project" value="TreeGrafter"/>
</dbReference>
<proteinExistence type="predicted"/>
<comment type="caution">
    <text evidence="3">The sequence shown here is derived from an EMBL/GenBank/DDBJ whole genome shotgun (WGS) entry which is preliminary data.</text>
</comment>